<evidence type="ECO:0008006" key="5">
    <source>
        <dbReference type="Google" id="ProtNLM"/>
    </source>
</evidence>
<dbReference type="EMBL" id="KN817561">
    <property type="protein sequence ID" value="KJA21049.1"/>
    <property type="molecule type" value="Genomic_DNA"/>
</dbReference>
<proteinExistence type="predicted"/>
<dbReference type="Gene3D" id="3.40.50.1240">
    <property type="entry name" value="Phosphoglycerate mutase-like"/>
    <property type="match status" value="1"/>
</dbReference>
<dbReference type="InterPro" id="IPR033379">
    <property type="entry name" value="Acid_Pase_AS"/>
</dbReference>
<protein>
    <recommendedName>
        <fullName evidence="5">Phosphoglycerate mutase-like protein</fullName>
    </recommendedName>
</protein>
<dbReference type="GO" id="GO:0003993">
    <property type="term" value="F:acid phosphatase activity"/>
    <property type="evidence" value="ECO:0007669"/>
    <property type="project" value="TreeGrafter"/>
</dbReference>
<dbReference type="CDD" id="cd07061">
    <property type="entry name" value="HP_HAP_like"/>
    <property type="match status" value="1"/>
</dbReference>
<evidence type="ECO:0000313" key="3">
    <source>
        <dbReference type="EMBL" id="KJA21049.1"/>
    </source>
</evidence>
<keyword evidence="2" id="KW-0812">Transmembrane</keyword>
<dbReference type="InterPro" id="IPR029033">
    <property type="entry name" value="His_PPase_superfam"/>
</dbReference>
<keyword evidence="4" id="KW-1185">Reference proteome</keyword>
<dbReference type="SUPFAM" id="SSF53254">
    <property type="entry name" value="Phosphoglycerate mutase-like"/>
    <property type="match status" value="1"/>
</dbReference>
<reference evidence="4" key="1">
    <citation type="submission" date="2014-04" db="EMBL/GenBank/DDBJ databases">
        <title>Evolutionary Origins and Diversification of the Mycorrhizal Mutualists.</title>
        <authorList>
            <consortium name="DOE Joint Genome Institute"/>
            <consortium name="Mycorrhizal Genomics Consortium"/>
            <person name="Kohler A."/>
            <person name="Kuo A."/>
            <person name="Nagy L.G."/>
            <person name="Floudas D."/>
            <person name="Copeland A."/>
            <person name="Barry K.W."/>
            <person name="Cichocki N."/>
            <person name="Veneault-Fourrey C."/>
            <person name="LaButti K."/>
            <person name="Lindquist E.A."/>
            <person name="Lipzen A."/>
            <person name="Lundell T."/>
            <person name="Morin E."/>
            <person name="Murat C."/>
            <person name="Riley R."/>
            <person name="Ohm R."/>
            <person name="Sun H."/>
            <person name="Tunlid A."/>
            <person name="Henrissat B."/>
            <person name="Grigoriev I.V."/>
            <person name="Hibbett D.S."/>
            <person name="Martin F."/>
        </authorList>
    </citation>
    <scope>NUCLEOTIDE SEQUENCE [LARGE SCALE GENOMIC DNA]</scope>
    <source>
        <strain evidence="4">FD-334 SS-4</strain>
    </source>
</reference>
<sequence>MPGRPDVETALNAEEASNIYDSHGAETEALLPTSRPEADAIASPTKGKSDISFTHSCRQQKFSSISVATAFVLGTVACLLAQYAICGTNCFKRYDQQLVAVHTQSKQDDVSVLASPWAGSTVVHKFPPTEPTNAFPSLFPSNVGYAGATPTGAEAAVVATAPAYPLQTGQCNHPLLRPALIPADNSSLKDKKKDSKFNLFRSWGNLSPWFSVAKGHFGVDSTAATPETCRVTGLHFLHRHGARYPTAWASYGGPAKFGTKLNVAPETWNASGDLEFLNDWTYKLGEEVLTPFGRQQLYDLGITARIKYGFLLENFTENNIIPVFRTESQDRMLASAMNFAIGFFGYPFEGQYQQSITIEEQGFNNTLAPYMTCPNARIPSKSDRGMWYISRWAEKYLHHARKRLQKHLHGLELSIQDVYIMQQMCAYETVALGYSKFCELFTEKEWDGFDYALDLQFWYGSAFGSPVSRVQGIGYIQEMIARLTHTPIETHNSSTNSTLNDNKVTFPLDHSLYVDATHEVVVLNIITALNLTSFAKSGPLPYTHIPHNRSFRSAELAPFATNIQFQLLECTSTPGPQIRVIINDGVAPLTGIEGCPEEKDGMCPLAAFVAAQKKTIAETDWDWDCHGEWDVPPGPEWETLNGSPPARR</sequence>
<evidence type="ECO:0000256" key="1">
    <source>
        <dbReference type="ARBA" id="ARBA00022801"/>
    </source>
</evidence>
<gene>
    <name evidence="3" type="ORF">HYPSUDRAFT_68021</name>
</gene>
<dbReference type="AlphaFoldDB" id="A0A0D2NQJ1"/>
<evidence type="ECO:0000313" key="4">
    <source>
        <dbReference type="Proteomes" id="UP000054270"/>
    </source>
</evidence>
<dbReference type="OMA" id="DVYTMQQ"/>
<keyword evidence="2" id="KW-1133">Transmembrane helix</keyword>
<keyword evidence="1" id="KW-0378">Hydrolase</keyword>
<accession>A0A0D2NQJ1</accession>
<keyword evidence="2" id="KW-0472">Membrane</keyword>
<dbReference type="Proteomes" id="UP000054270">
    <property type="component" value="Unassembled WGS sequence"/>
</dbReference>
<dbReference type="PROSITE" id="PS00616">
    <property type="entry name" value="HIS_ACID_PHOSPHAT_1"/>
    <property type="match status" value="1"/>
</dbReference>
<name>A0A0D2NQJ1_HYPSF</name>
<feature type="transmembrane region" description="Helical" evidence="2">
    <location>
        <begin position="65"/>
        <end position="85"/>
    </location>
</feature>
<dbReference type="OrthoDB" id="6509975at2759"/>
<dbReference type="PANTHER" id="PTHR20963:SF42">
    <property type="entry name" value="PHOSPHOGLYCERATE MUTASE-LIKE PROTEIN"/>
    <property type="match status" value="1"/>
</dbReference>
<dbReference type="PANTHER" id="PTHR20963">
    <property type="entry name" value="MULTIPLE INOSITOL POLYPHOSPHATE PHOSPHATASE-RELATED"/>
    <property type="match status" value="1"/>
</dbReference>
<dbReference type="Pfam" id="PF00328">
    <property type="entry name" value="His_Phos_2"/>
    <property type="match status" value="1"/>
</dbReference>
<dbReference type="FunFam" id="3.40.50.1240:FF:000033">
    <property type="entry name" value="Chromosome 12, whole genome shotgun sequence"/>
    <property type="match status" value="1"/>
</dbReference>
<dbReference type="InterPro" id="IPR000560">
    <property type="entry name" value="His_Pase_clade-2"/>
</dbReference>
<organism evidence="3 4">
    <name type="scientific">Hypholoma sublateritium (strain FD-334 SS-4)</name>
    <dbReference type="NCBI Taxonomy" id="945553"/>
    <lineage>
        <taxon>Eukaryota</taxon>
        <taxon>Fungi</taxon>
        <taxon>Dikarya</taxon>
        <taxon>Basidiomycota</taxon>
        <taxon>Agaricomycotina</taxon>
        <taxon>Agaricomycetes</taxon>
        <taxon>Agaricomycetidae</taxon>
        <taxon>Agaricales</taxon>
        <taxon>Agaricineae</taxon>
        <taxon>Strophariaceae</taxon>
        <taxon>Hypholoma</taxon>
    </lineage>
</organism>
<dbReference type="STRING" id="945553.A0A0D2NQJ1"/>
<evidence type="ECO:0000256" key="2">
    <source>
        <dbReference type="SAM" id="Phobius"/>
    </source>
</evidence>